<accession>A0ABQ9U1B1</accession>
<dbReference type="EMBL" id="JASSZA010000017">
    <property type="protein sequence ID" value="KAK2090606.1"/>
    <property type="molecule type" value="Genomic_DNA"/>
</dbReference>
<keyword evidence="4" id="KW-1185">Reference proteome</keyword>
<name>A0ABQ9U1B1_SAGOE</name>
<sequence length="91" mass="10049">MTNSGGERAIQRIMLELLNQLDGFDSRGDVKVIMAANQIEIWIQHLADQAALTGRSGSPPPDENTKKSIFQIHTSRMMLADDVTLDDLIIA</sequence>
<evidence type="ECO:0000313" key="3">
    <source>
        <dbReference type="EMBL" id="KAK2090606.1"/>
    </source>
</evidence>
<dbReference type="Proteomes" id="UP001266305">
    <property type="component" value="Unassembled WGS sequence"/>
</dbReference>
<dbReference type="SUPFAM" id="SSF52540">
    <property type="entry name" value="P-loop containing nucleoside triphosphate hydrolases"/>
    <property type="match status" value="1"/>
</dbReference>
<keyword evidence="1" id="KW-0547">Nucleotide-binding</keyword>
<proteinExistence type="predicted"/>
<dbReference type="GO" id="GO:0000502">
    <property type="term" value="C:proteasome complex"/>
    <property type="evidence" value="ECO:0007669"/>
    <property type="project" value="UniProtKB-KW"/>
</dbReference>
<dbReference type="PANTHER" id="PTHR23073">
    <property type="entry name" value="26S PROTEASOME REGULATORY SUBUNIT"/>
    <property type="match status" value="1"/>
</dbReference>
<dbReference type="Gene3D" id="1.10.8.60">
    <property type="match status" value="1"/>
</dbReference>
<protein>
    <submittedName>
        <fullName evidence="3">26S proteasome regulatory subunit 4</fullName>
    </submittedName>
</protein>
<evidence type="ECO:0000256" key="1">
    <source>
        <dbReference type="ARBA" id="ARBA00022741"/>
    </source>
</evidence>
<dbReference type="InterPro" id="IPR027417">
    <property type="entry name" value="P-loop_NTPase"/>
</dbReference>
<reference evidence="3 4" key="1">
    <citation type="submission" date="2023-05" db="EMBL/GenBank/DDBJ databases">
        <title>B98-5 Cell Line De Novo Hybrid Assembly: An Optical Mapping Approach.</title>
        <authorList>
            <person name="Kananen K."/>
            <person name="Auerbach J.A."/>
            <person name="Kautto E."/>
            <person name="Blachly J.S."/>
        </authorList>
    </citation>
    <scope>NUCLEOTIDE SEQUENCE [LARGE SCALE GENOMIC DNA]</scope>
    <source>
        <strain evidence="3">B95-8</strain>
        <tissue evidence="3">Cell line</tissue>
    </source>
</reference>
<dbReference type="InterPro" id="IPR050221">
    <property type="entry name" value="26S_Proteasome_ATPase"/>
</dbReference>
<dbReference type="Gene3D" id="3.40.50.300">
    <property type="entry name" value="P-loop containing nucleotide triphosphate hydrolases"/>
    <property type="match status" value="1"/>
</dbReference>
<evidence type="ECO:0000256" key="2">
    <source>
        <dbReference type="ARBA" id="ARBA00022840"/>
    </source>
</evidence>
<keyword evidence="2" id="KW-0067">ATP-binding</keyword>
<comment type="caution">
    <text evidence="3">The sequence shown here is derived from an EMBL/GenBank/DDBJ whole genome shotgun (WGS) entry which is preliminary data.</text>
</comment>
<gene>
    <name evidence="3" type="primary">PSMC1_11</name>
    <name evidence="3" type="ORF">P7K49_031863</name>
</gene>
<organism evidence="3 4">
    <name type="scientific">Saguinus oedipus</name>
    <name type="common">Cotton-top tamarin</name>
    <name type="synonym">Oedipomidas oedipus</name>
    <dbReference type="NCBI Taxonomy" id="9490"/>
    <lineage>
        <taxon>Eukaryota</taxon>
        <taxon>Metazoa</taxon>
        <taxon>Chordata</taxon>
        <taxon>Craniata</taxon>
        <taxon>Vertebrata</taxon>
        <taxon>Euteleostomi</taxon>
        <taxon>Mammalia</taxon>
        <taxon>Eutheria</taxon>
        <taxon>Euarchontoglires</taxon>
        <taxon>Primates</taxon>
        <taxon>Haplorrhini</taxon>
        <taxon>Platyrrhini</taxon>
        <taxon>Cebidae</taxon>
        <taxon>Callitrichinae</taxon>
        <taxon>Saguinus</taxon>
    </lineage>
</organism>
<keyword evidence="3" id="KW-0647">Proteasome</keyword>
<evidence type="ECO:0000313" key="4">
    <source>
        <dbReference type="Proteomes" id="UP001266305"/>
    </source>
</evidence>